<dbReference type="EMBL" id="BARW01023180">
    <property type="protein sequence ID" value="GAI92723.1"/>
    <property type="molecule type" value="Genomic_DNA"/>
</dbReference>
<comment type="caution">
    <text evidence="1">The sequence shown here is derived from an EMBL/GenBank/DDBJ whole genome shotgun (WGS) entry which is preliminary data.</text>
</comment>
<proteinExistence type="predicted"/>
<name>X1SID3_9ZZZZ</name>
<reference evidence="1" key="1">
    <citation type="journal article" date="2014" name="Front. Microbiol.">
        <title>High frequency of phylogenetically diverse reductive dehalogenase-homologous genes in deep subseafloor sedimentary metagenomes.</title>
        <authorList>
            <person name="Kawai M."/>
            <person name="Futagami T."/>
            <person name="Toyoda A."/>
            <person name="Takaki Y."/>
            <person name="Nishi S."/>
            <person name="Hori S."/>
            <person name="Arai W."/>
            <person name="Tsubouchi T."/>
            <person name="Morono Y."/>
            <person name="Uchiyama I."/>
            <person name="Ito T."/>
            <person name="Fujiyama A."/>
            <person name="Inagaki F."/>
            <person name="Takami H."/>
        </authorList>
    </citation>
    <scope>NUCLEOTIDE SEQUENCE</scope>
    <source>
        <strain evidence="1">Expedition CK06-06</strain>
    </source>
</reference>
<gene>
    <name evidence="1" type="ORF">S12H4_38501</name>
</gene>
<organism evidence="1">
    <name type="scientific">marine sediment metagenome</name>
    <dbReference type="NCBI Taxonomy" id="412755"/>
    <lineage>
        <taxon>unclassified sequences</taxon>
        <taxon>metagenomes</taxon>
        <taxon>ecological metagenomes</taxon>
    </lineage>
</organism>
<accession>X1SID3</accession>
<dbReference type="AlphaFoldDB" id="X1SID3"/>
<sequence>MSETKHTIQRNKHKCFKCNRFTRKLYDYSYTHIGFWCMKCNIGIEYNYNYQLYNVISSDTIFIGVNHDTEQHNIRYYYVEETYLNRYGKDIRLEELYYKIRRKRK</sequence>
<evidence type="ECO:0000313" key="1">
    <source>
        <dbReference type="EMBL" id="GAI92723.1"/>
    </source>
</evidence>
<protein>
    <submittedName>
        <fullName evidence="1">Uncharacterized protein</fullName>
    </submittedName>
</protein>